<dbReference type="HOGENOM" id="CLU_070502_0_0_2"/>
<keyword evidence="1" id="KW-0812">Transmembrane</keyword>
<evidence type="ECO:0000313" key="2">
    <source>
        <dbReference type="EMBL" id="AHL21993.1"/>
    </source>
</evidence>
<proteinExistence type="predicted"/>
<feature type="transmembrane region" description="Helical" evidence="1">
    <location>
        <begin position="285"/>
        <end position="304"/>
    </location>
</feature>
<name>W8NRY2_9EURY</name>
<evidence type="ECO:0000313" key="3">
    <source>
        <dbReference type="Proteomes" id="UP000019434"/>
    </source>
</evidence>
<sequence length="319" mass="36746">MVCHYCGYPNAYDKVFTEKNVFFVESLPKKEILRLFWERVKKDPDYSGIRGKIKVIKVEGVYVPFWFGIVKGQGQMRYVVYEKKGSQTRAVVKSRKFDMESLVCVPARRSVYDIAVETLALKFERYGYLSFKRLEDTLRYMMDIKPIAELTPDKWGNLKLTFLNADFGKDYARIALQDRASDVAKERRVPDDAELQFFRFEGETLDMALVFYPLWKVYYDVEGGTYFVAYDGHRGKEVLAVEPVRIWRKVWYALVSLLGISLAGLFSSLYGNIGYWKALSDAGKSGLGMLVLPALGAYIGFELARGYGRKVARDVRVEK</sequence>
<reference evidence="2 3" key="1">
    <citation type="submission" date="2014-02" db="EMBL/GenBank/DDBJ databases">
        <title>Genome Sequence of an Hyperthermophilic Archaeon, Thermococcus nautili 30-1, producing viral vesicles.</title>
        <authorList>
            <person name="Oberto J."/>
            <person name="Gaudin M."/>
            <person name="Cossu M."/>
            <person name="Gorlas A."/>
            <person name="Slesarev A."/>
            <person name="Marguet E."/>
            <person name="Forterre P."/>
        </authorList>
    </citation>
    <scope>NUCLEOTIDE SEQUENCE [LARGE SCALE GENOMIC DNA]</scope>
    <source>
        <strain evidence="2 3">30-1</strain>
    </source>
</reference>
<evidence type="ECO:0000256" key="1">
    <source>
        <dbReference type="SAM" id="Phobius"/>
    </source>
</evidence>
<keyword evidence="1" id="KW-1133">Transmembrane helix</keyword>
<dbReference type="eggNOG" id="arCOG03777">
    <property type="taxonomic scope" value="Archaea"/>
</dbReference>
<protein>
    <submittedName>
        <fullName evidence="2">Putative membrane protein, conserved</fullName>
    </submittedName>
</protein>
<keyword evidence="3" id="KW-1185">Reference proteome</keyword>
<keyword evidence="1" id="KW-0472">Membrane</keyword>
<dbReference type="RefSeq" id="WP_245599261.1">
    <property type="nucleotide sequence ID" value="NZ_CP007264.1"/>
</dbReference>
<dbReference type="KEGG" id="tnu:BD01_0367"/>
<feature type="transmembrane region" description="Helical" evidence="1">
    <location>
        <begin position="250"/>
        <end position="273"/>
    </location>
</feature>
<accession>W8NRY2</accession>
<dbReference type="EMBL" id="CP007264">
    <property type="protein sequence ID" value="AHL21993.1"/>
    <property type="molecule type" value="Genomic_DNA"/>
</dbReference>
<organism evidence="2 3">
    <name type="scientific">Thermococcus nautili</name>
    <dbReference type="NCBI Taxonomy" id="195522"/>
    <lineage>
        <taxon>Archaea</taxon>
        <taxon>Methanobacteriati</taxon>
        <taxon>Methanobacteriota</taxon>
        <taxon>Thermococci</taxon>
        <taxon>Thermococcales</taxon>
        <taxon>Thermococcaceae</taxon>
        <taxon>Thermococcus</taxon>
    </lineage>
</organism>
<dbReference type="AlphaFoldDB" id="W8NRY2"/>
<dbReference type="Proteomes" id="UP000019434">
    <property type="component" value="Chromosome"/>
</dbReference>
<dbReference type="STRING" id="195522.BD01_0367"/>
<dbReference type="GeneID" id="24957381"/>
<gene>
    <name evidence="2" type="ORF">BD01_0367</name>
</gene>